<dbReference type="EMBL" id="MRZV01000126">
    <property type="protein sequence ID" value="PIK58000.1"/>
    <property type="molecule type" value="Genomic_DNA"/>
</dbReference>
<evidence type="ECO:0000313" key="2">
    <source>
        <dbReference type="Proteomes" id="UP000230750"/>
    </source>
</evidence>
<dbReference type="PANTHER" id="PTHR31508">
    <property type="entry name" value="PROTEIN PITCHFORK"/>
    <property type="match status" value="1"/>
</dbReference>
<dbReference type="GO" id="GO:0008092">
    <property type="term" value="F:cytoskeletal protein binding"/>
    <property type="evidence" value="ECO:0007669"/>
    <property type="project" value="TreeGrafter"/>
</dbReference>
<dbReference type="Proteomes" id="UP000230750">
    <property type="component" value="Unassembled WGS sequence"/>
</dbReference>
<sequence>MTSTVETLPNLEALLGKKRQNNVSFGTTTDRPLFPTQLPSDRLGAQLYRETSPNRAPGTYNNAEKTTSLYNIESQVTSSKGYTMGARTGPRFRKEFQTITPCPTKHQDDINLPSTFTPAKKPFHVGAKRFHKNTIDPEITPGAGTYEHDVERNRKVGYHGTFGGPQHLKIQPDESILLPEDCKGTTEKSRMMTYKEKRKFAIREAYLSLYY</sequence>
<evidence type="ECO:0000313" key="1">
    <source>
        <dbReference type="EMBL" id="PIK58000.1"/>
    </source>
</evidence>
<proteinExistence type="predicted"/>
<dbReference type="Pfam" id="PF07004">
    <property type="entry name" value="SHIPPO-rpt"/>
    <property type="match status" value="1"/>
</dbReference>
<comment type="caution">
    <text evidence="1">The sequence shown here is derived from an EMBL/GenBank/DDBJ whole genome shotgun (WGS) entry which is preliminary data.</text>
</comment>
<dbReference type="AlphaFoldDB" id="A0A2G8LCW6"/>
<dbReference type="InterPro" id="IPR010736">
    <property type="entry name" value="SHIPPO-rpt"/>
</dbReference>
<dbReference type="OrthoDB" id="8189408at2759"/>
<accession>A0A2G8LCW6</accession>
<keyword evidence="2" id="KW-1185">Reference proteome</keyword>
<protein>
    <submittedName>
        <fullName evidence="1">Uncharacterized protein</fullName>
    </submittedName>
</protein>
<dbReference type="InterPro" id="IPR033602">
    <property type="entry name" value="CIMAP3"/>
</dbReference>
<dbReference type="STRING" id="307972.A0A2G8LCW6"/>
<gene>
    <name evidence="1" type="ORF">BSL78_05088</name>
</gene>
<organism evidence="1 2">
    <name type="scientific">Stichopus japonicus</name>
    <name type="common">Sea cucumber</name>
    <dbReference type="NCBI Taxonomy" id="307972"/>
    <lineage>
        <taxon>Eukaryota</taxon>
        <taxon>Metazoa</taxon>
        <taxon>Echinodermata</taxon>
        <taxon>Eleutherozoa</taxon>
        <taxon>Echinozoa</taxon>
        <taxon>Holothuroidea</taxon>
        <taxon>Aspidochirotacea</taxon>
        <taxon>Aspidochirotida</taxon>
        <taxon>Stichopodidae</taxon>
        <taxon>Apostichopus</taxon>
    </lineage>
</organism>
<dbReference type="GO" id="GO:0031344">
    <property type="term" value="P:regulation of cell projection organization"/>
    <property type="evidence" value="ECO:0007669"/>
    <property type="project" value="TreeGrafter"/>
</dbReference>
<name>A0A2G8LCW6_STIJA</name>
<dbReference type="PANTHER" id="PTHR31508:SF2">
    <property type="entry name" value="PROTEIN PITCHFORK"/>
    <property type="match status" value="1"/>
</dbReference>
<reference evidence="1 2" key="1">
    <citation type="journal article" date="2017" name="PLoS Biol.">
        <title>The sea cucumber genome provides insights into morphological evolution and visceral regeneration.</title>
        <authorList>
            <person name="Zhang X."/>
            <person name="Sun L."/>
            <person name="Yuan J."/>
            <person name="Sun Y."/>
            <person name="Gao Y."/>
            <person name="Zhang L."/>
            <person name="Li S."/>
            <person name="Dai H."/>
            <person name="Hamel J.F."/>
            <person name="Liu C."/>
            <person name="Yu Y."/>
            <person name="Liu S."/>
            <person name="Lin W."/>
            <person name="Guo K."/>
            <person name="Jin S."/>
            <person name="Xu P."/>
            <person name="Storey K.B."/>
            <person name="Huan P."/>
            <person name="Zhang T."/>
            <person name="Zhou Y."/>
            <person name="Zhang J."/>
            <person name="Lin C."/>
            <person name="Li X."/>
            <person name="Xing L."/>
            <person name="Huo D."/>
            <person name="Sun M."/>
            <person name="Wang L."/>
            <person name="Mercier A."/>
            <person name="Li F."/>
            <person name="Yang H."/>
            <person name="Xiang J."/>
        </authorList>
    </citation>
    <scope>NUCLEOTIDE SEQUENCE [LARGE SCALE GENOMIC DNA]</scope>
    <source>
        <strain evidence="1">Shaxun</strain>
        <tissue evidence="1">Muscle</tissue>
    </source>
</reference>